<keyword evidence="2" id="KW-1185">Reference proteome</keyword>
<protein>
    <submittedName>
        <fullName evidence="1">Uncharacterized protein</fullName>
    </submittedName>
</protein>
<comment type="caution">
    <text evidence="1">The sequence shown here is derived from an EMBL/GenBank/DDBJ whole genome shotgun (WGS) entry which is preliminary data.</text>
</comment>
<sequence length="64" mass="7326">MYTTWKATNILSRLTDVITDSDDQLMVGDVEKVRFILQNVGSDLGQSDIEPEKYTDVRRQLYGS</sequence>
<dbReference type="Proteomes" id="UP000828390">
    <property type="component" value="Unassembled WGS sequence"/>
</dbReference>
<evidence type="ECO:0000313" key="1">
    <source>
        <dbReference type="EMBL" id="KAH3724776.1"/>
    </source>
</evidence>
<name>A0A9D4CIC9_DREPO</name>
<gene>
    <name evidence="1" type="ORF">DPMN_050600</name>
</gene>
<reference evidence="1" key="1">
    <citation type="journal article" date="2019" name="bioRxiv">
        <title>The Genome of the Zebra Mussel, Dreissena polymorpha: A Resource for Invasive Species Research.</title>
        <authorList>
            <person name="McCartney M.A."/>
            <person name="Auch B."/>
            <person name="Kono T."/>
            <person name="Mallez S."/>
            <person name="Zhang Y."/>
            <person name="Obille A."/>
            <person name="Becker A."/>
            <person name="Abrahante J.E."/>
            <person name="Garbe J."/>
            <person name="Badalamenti J.P."/>
            <person name="Herman A."/>
            <person name="Mangelson H."/>
            <person name="Liachko I."/>
            <person name="Sullivan S."/>
            <person name="Sone E.D."/>
            <person name="Koren S."/>
            <person name="Silverstein K.A.T."/>
            <person name="Beckman K.B."/>
            <person name="Gohl D.M."/>
        </authorList>
    </citation>
    <scope>NUCLEOTIDE SEQUENCE</scope>
    <source>
        <strain evidence="1">Duluth1</strain>
        <tissue evidence="1">Whole animal</tissue>
    </source>
</reference>
<reference evidence="1" key="2">
    <citation type="submission" date="2020-11" db="EMBL/GenBank/DDBJ databases">
        <authorList>
            <person name="McCartney M.A."/>
            <person name="Auch B."/>
            <person name="Kono T."/>
            <person name="Mallez S."/>
            <person name="Becker A."/>
            <person name="Gohl D.M."/>
            <person name="Silverstein K.A.T."/>
            <person name="Koren S."/>
            <person name="Bechman K.B."/>
            <person name="Herman A."/>
            <person name="Abrahante J.E."/>
            <person name="Garbe J."/>
        </authorList>
    </citation>
    <scope>NUCLEOTIDE SEQUENCE</scope>
    <source>
        <strain evidence="1">Duluth1</strain>
        <tissue evidence="1">Whole animal</tissue>
    </source>
</reference>
<dbReference type="AlphaFoldDB" id="A0A9D4CIC9"/>
<organism evidence="1 2">
    <name type="scientific">Dreissena polymorpha</name>
    <name type="common">Zebra mussel</name>
    <name type="synonym">Mytilus polymorpha</name>
    <dbReference type="NCBI Taxonomy" id="45954"/>
    <lineage>
        <taxon>Eukaryota</taxon>
        <taxon>Metazoa</taxon>
        <taxon>Spiralia</taxon>
        <taxon>Lophotrochozoa</taxon>
        <taxon>Mollusca</taxon>
        <taxon>Bivalvia</taxon>
        <taxon>Autobranchia</taxon>
        <taxon>Heteroconchia</taxon>
        <taxon>Euheterodonta</taxon>
        <taxon>Imparidentia</taxon>
        <taxon>Neoheterodontei</taxon>
        <taxon>Myida</taxon>
        <taxon>Dreissenoidea</taxon>
        <taxon>Dreissenidae</taxon>
        <taxon>Dreissena</taxon>
    </lineage>
</organism>
<dbReference type="EMBL" id="JAIWYP010000012">
    <property type="protein sequence ID" value="KAH3724776.1"/>
    <property type="molecule type" value="Genomic_DNA"/>
</dbReference>
<proteinExistence type="predicted"/>
<accession>A0A9D4CIC9</accession>
<evidence type="ECO:0000313" key="2">
    <source>
        <dbReference type="Proteomes" id="UP000828390"/>
    </source>
</evidence>